<dbReference type="AlphaFoldDB" id="A0A4Y7U3Y8"/>
<dbReference type="SUPFAM" id="SSF50677">
    <property type="entry name" value="ValRS/IleRS/LeuRS editing domain"/>
    <property type="match status" value="1"/>
</dbReference>
<evidence type="ECO:0000313" key="10">
    <source>
        <dbReference type="Proteomes" id="UP000298340"/>
    </source>
</evidence>
<evidence type="ECO:0000256" key="2">
    <source>
        <dbReference type="ARBA" id="ARBA00013164"/>
    </source>
</evidence>
<dbReference type="Proteomes" id="UP000298340">
    <property type="component" value="Unassembled WGS sequence"/>
</dbReference>
<protein>
    <recommendedName>
        <fullName evidence="2">leucine--tRNA ligase</fullName>
        <ecNumber evidence="2">6.1.1.4</ecNumber>
    </recommendedName>
</protein>
<dbReference type="GO" id="GO:0006429">
    <property type="term" value="P:leucyl-tRNA aminoacylation"/>
    <property type="evidence" value="ECO:0007669"/>
    <property type="project" value="InterPro"/>
</dbReference>
<dbReference type="InterPro" id="IPR009008">
    <property type="entry name" value="Val/Leu/Ile-tRNA-synth_edit"/>
</dbReference>
<dbReference type="InterPro" id="IPR025709">
    <property type="entry name" value="Leu_tRNA-synth_edit"/>
</dbReference>
<keyword evidence="5" id="KW-0067">ATP-binding</keyword>
<evidence type="ECO:0000256" key="7">
    <source>
        <dbReference type="ARBA" id="ARBA00023146"/>
    </source>
</evidence>
<dbReference type="GO" id="GO:0005829">
    <property type="term" value="C:cytosol"/>
    <property type="evidence" value="ECO:0007669"/>
    <property type="project" value="TreeGrafter"/>
</dbReference>
<comment type="similarity">
    <text evidence="1">Belongs to the class-I aminoacyl-tRNA synthetase family.</text>
</comment>
<evidence type="ECO:0000256" key="6">
    <source>
        <dbReference type="ARBA" id="ARBA00022917"/>
    </source>
</evidence>
<dbReference type="InterPro" id="IPR002302">
    <property type="entry name" value="Leu-tRNA-ligase"/>
</dbReference>
<proteinExistence type="inferred from homology"/>
<dbReference type="PANTHER" id="PTHR43740">
    <property type="entry name" value="LEUCYL-TRNA SYNTHETASE"/>
    <property type="match status" value="1"/>
</dbReference>
<evidence type="ECO:0000313" key="9">
    <source>
        <dbReference type="EMBL" id="TEB41143.1"/>
    </source>
</evidence>
<evidence type="ECO:0000256" key="4">
    <source>
        <dbReference type="ARBA" id="ARBA00022741"/>
    </source>
</evidence>
<keyword evidence="4" id="KW-0547">Nucleotide-binding</keyword>
<feature type="non-terminal residue" evidence="9">
    <location>
        <position position="1"/>
    </location>
</feature>
<keyword evidence="7" id="KW-0030">Aminoacyl-tRNA synthetase</keyword>
<comment type="caution">
    <text evidence="9">The sequence shown here is derived from an EMBL/GenBank/DDBJ whole genome shotgun (WGS) entry which is preliminary data.</text>
</comment>
<dbReference type="PANTHER" id="PTHR43740:SF2">
    <property type="entry name" value="LEUCINE--TRNA LIGASE, MITOCHONDRIAL"/>
    <property type="match status" value="1"/>
</dbReference>
<dbReference type="GO" id="GO:0004823">
    <property type="term" value="F:leucine-tRNA ligase activity"/>
    <property type="evidence" value="ECO:0007669"/>
    <property type="project" value="UniProtKB-EC"/>
</dbReference>
<evidence type="ECO:0000259" key="8">
    <source>
        <dbReference type="Pfam" id="PF13603"/>
    </source>
</evidence>
<evidence type="ECO:0000256" key="5">
    <source>
        <dbReference type="ARBA" id="ARBA00022840"/>
    </source>
</evidence>
<dbReference type="GO" id="GO:0002161">
    <property type="term" value="F:aminoacyl-tRNA deacylase activity"/>
    <property type="evidence" value="ECO:0007669"/>
    <property type="project" value="InterPro"/>
</dbReference>
<dbReference type="GO" id="GO:0005524">
    <property type="term" value="F:ATP binding"/>
    <property type="evidence" value="ECO:0007669"/>
    <property type="project" value="UniProtKB-KW"/>
</dbReference>
<gene>
    <name evidence="9" type="ORF">D0809_27020</name>
</gene>
<feature type="domain" description="Leucyl-tRNA synthetase editing" evidence="8">
    <location>
        <begin position="5"/>
        <end position="118"/>
    </location>
</feature>
<feature type="non-terminal residue" evidence="9">
    <location>
        <position position="132"/>
    </location>
</feature>
<dbReference type="EMBL" id="QWDN01000519">
    <property type="protein sequence ID" value="TEB41143.1"/>
    <property type="molecule type" value="Genomic_DNA"/>
</dbReference>
<dbReference type="EC" id="6.1.1.4" evidence="2"/>
<keyword evidence="6" id="KW-0648">Protein biosynthesis</keyword>
<evidence type="ECO:0000256" key="3">
    <source>
        <dbReference type="ARBA" id="ARBA00022598"/>
    </source>
</evidence>
<reference evidence="9 10" key="1">
    <citation type="journal article" date="2018" name="Syst. Appl. Microbiol.">
        <title>Flavobacterium circumlabens sp. nov. and Flavobacterium cupreum sp. nov., two psychrotrophic species isolated from Antarctic environmental samples.</title>
        <authorList>
            <person name="Kralova S."/>
            <person name="Busse H.J."/>
            <person name="Svec P."/>
            <person name="Maslanova I."/>
            <person name="Stankova E."/>
            <person name="Bartak M."/>
            <person name="Sedlacek I."/>
        </authorList>
    </citation>
    <scope>NUCLEOTIDE SEQUENCE [LARGE SCALE GENOMIC DNA]</scope>
    <source>
        <strain evidence="9 10">CCM 8828</strain>
    </source>
</reference>
<accession>A0A4Y7U3Y8</accession>
<sequence length="132" mass="14658">VKPETDFIEVFTTRPDTIFGVTFMTLAPEHDLVAKITTPEQKAAVEAYIEKTAKRSERERMADVKTISGVFTGAYAEHPFTKQPIPVWIGDYVLAGYGTGAVMAVPCGDERDYAFANFFKGQNGMPEIKNIF</sequence>
<keyword evidence="3 9" id="KW-0436">Ligase</keyword>
<name>A0A4Y7U3Y8_9FLAO</name>
<dbReference type="Gene3D" id="3.90.740.10">
    <property type="entry name" value="Valyl/Leucyl/Isoleucyl-tRNA synthetase, editing domain"/>
    <property type="match status" value="1"/>
</dbReference>
<dbReference type="Pfam" id="PF13603">
    <property type="entry name" value="tRNA-synt_1_2"/>
    <property type="match status" value="1"/>
</dbReference>
<organism evidence="9 10">
    <name type="scientific">Flavobacterium circumlabens</name>
    <dbReference type="NCBI Taxonomy" id="2133765"/>
    <lineage>
        <taxon>Bacteria</taxon>
        <taxon>Pseudomonadati</taxon>
        <taxon>Bacteroidota</taxon>
        <taxon>Flavobacteriia</taxon>
        <taxon>Flavobacteriales</taxon>
        <taxon>Flavobacteriaceae</taxon>
        <taxon>Flavobacterium</taxon>
    </lineage>
</organism>
<evidence type="ECO:0000256" key="1">
    <source>
        <dbReference type="ARBA" id="ARBA00005594"/>
    </source>
</evidence>